<dbReference type="Proteomes" id="UP001161409">
    <property type="component" value="Unassembled WGS sequence"/>
</dbReference>
<dbReference type="InterPro" id="IPR051446">
    <property type="entry name" value="HTH_trans_reg/aminotransferase"/>
</dbReference>
<evidence type="ECO:0000256" key="2">
    <source>
        <dbReference type="ARBA" id="ARBA00022898"/>
    </source>
</evidence>
<dbReference type="PANTHER" id="PTHR46577:SF1">
    <property type="entry name" value="HTH-TYPE TRANSCRIPTIONAL REGULATORY PROTEIN GABR"/>
    <property type="match status" value="1"/>
</dbReference>
<dbReference type="PANTHER" id="PTHR46577">
    <property type="entry name" value="HTH-TYPE TRANSCRIPTIONAL REGULATORY PROTEIN GABR"/>
    <property type="match status" value="1"/>
</dbReference>
<feature type="domain" description="HTH gntR-type" evidence="6">
    <location>
        <begin position="21"/>
        <end position="89"/>
    </location>
</feature>
<accession>A0ABQ5U488</accession>
<dbReference type="PROSITE" id="PS50949">
    <property type="entry name" value="HTH_GNTR"/>
    <property type="match status" value="1"/>
</dbReference>
<dbReference type="InterPro" id="IPR036388">
    <property type="entry name" value="WH-like_DNA-bd_sf"/>
</dbReference>
<dbReference type="CDD" id="cd00609">
    <property type="entry name" value="AAT_like"/>
    <property type="match status" value="1"/>
</dbReference>
<reference evidence="7" key="1">
    <citation type="journal article" date="2014" name="Int. J. Syst. Evol. Microbiol.">
        <title>Complete genome of a new Firmicutes species belonging to the dominant human colonic microbiota ('Ruminococcus bicirculans') reveals two chromosomes and a selective capacity to utilize plant glucans.</title>
        <authorList>
            <consortium name="NISC Comparative Sequencing Program"/>
            <person name="Wegmann U."/>
            <person name="Louis P."/>
            <person name="Goesmann A."/>
            <person name="Henrissat B."/>
            <person name="Duncan S.H."/>
            <person name="Flint H.J."/>
        </authorList>
    </citation>
    <scope>NUCLEOTIDE SEQUENCE</scope>
    <source>
        <strain evidence="7">NBRC 103408</strain>
    </source>
</reference>
<dbReference type="Gene3D" id="1.10.10.10">
    <property type="entry name" value="Winged helix-like DNA-binding domain superfamily/Winged helix DNA-binding domain"/>
    <property type="match status" value="1"/>
</dbReference>
<organism evidence="7 8">
    <name type="scientific">Sneathiella chinensis</name>
    <dbReference type="NCBI Taxonomy" id="349750"/>
    <lineage>
        <taxon>Bacteria</taxon>
        <taxon>Pseudomonadati</taxon>
        <taxon>Pseudomonadota</taxon>
        <taxon>Alphaproteobacteria</taxon>
        <taxon>Sneathiellales</taxon>
        <taxon>Sneathiellaceae</taxon>
        <taxon>Sneathiella</taxon>
    </lineage>
</organism>
<evidence type="ECO:0000313" key="8">
    <source>
        <dbReference type="Proteomes" id="UP001161409"/>
    </source>
</evidence>
<evidence type="ECO:0000256" key="3">
    <source>
        <dbReference type="ARBA" id="ARBA00023015"/>
    </source>
</evidence>
<proteinExistence type="inferred from homology"/>
<evidence type="ECO:0000313" key="7">
    <source>
        <dbReference type="EMBL" id="GLQ05291.1"/>
    </source>
</evidence>
<gene>
    <name evidence="7" type="ORF">GCM10007924_05120</name>
</gene>
<dbReference type="SUPFAM" id="SSF53383">
    <property type="entry name" value="PLP-dependent transferases"/>
    <property type="match status" value="1"/>
</dbReference>
<dbReference type="PRINTS" id="PR00035">
    <property type="entry name" value="HTHGNTR"/>
</dbReference>
<comment type="caution">
    <text evidence="7">The sequence shown here is derived from an EMBL/GenBank/DDBJ whole genome shotgun (WGS) entry which is preliminary data.</text>
</comment>
<keyword evidence="2" id="KW-0663">Pyridoxal phosphate</keyword>
<evidence type="ECO:0000256" key="4">
    <source>
        <dbReference type="ARBA" id="ARBA00023125"/>
    </source>
</evidence>
<protein>
    <submittedName>
        <fullName evidence="7">GntR family transcriptional regulator</fullName>
    </submittedName>
</protein>
<reference evidence="7" key="2">
    <citation type="submission" date="2023-01" db="EMBL/GenBank/DDBJ databases">
        <title>Draft genome sequence of Sneathiella chinensis strain NBRC 103408.</title>
        <authorList>
            <person name="Sun Q."/>
            <person name="Mori K."/>
        </authorList>
    </citation>
    <scope>NUCLEOTIDE SEQUENCE</scope>
    <source>
        <strain evidence="7">NBRC 103408</strain>
    </source>
</reference>
<dbReference type="InterPro" id="IPR004839">
    <property type="entry name" value="Aminotransferase_I/II_large"/>
</dbReference>
<comment type="similarity">
    <text evidence="1">In the C-terminal section; belongs to the class-I pyridoxal-phosphate-dependent aminotransferase family.</text>
</comment>
<dbReference type="Gene3D" id="3.40.640.10">
    <property type="entry name" value="Type I PLP-dependent aspartate aminotransferase-like (Major domain)"/>
    <property type="match status" value="1"/>
</dbReference>
<dbReference type="SMART" id="SM00345">
    <property type="entry name" value="HTH_GNTR"/>
    <property type="match status" value="1"/>
</dbReference>
<evidence type="ECO:0000259" key="6">
    <source>
        <dbReference type="PROSITE" id="PS50949"/>
    </source>
</evidence>
<dbReference type="RefSeq" id="WP_169559304.1">
    <property type="nucleotide sequence ID" value="NZ_BSNF01000001.1"/>
</dbReference>
<dbReference type="InterPro" id="IPR036390">
    <property type="entry name" value="WH_DNA-bd_sf"/>
</dbReference>
<name>A0ABQ5U488_9PROT</name>
<dbReference type="EMBL" id="BSNF01000001">
    <property type="protein sequence ID" value="GLQ05291.1"/>
    <property type="molecule type" value="Genomic_DNA"/>
</dbReference>
<dbReference type="CDD" id="cd07377">
    <property type="entry name" value="WHTH_GntR"/>
    <property type="match status" value="1"/>
</dbReference>
<dbReference type="InterPro" id="IPR015424">
    <property type="entry name" value="PyrdxlP-dep_Trfase"/>
</dbReference>
<keyword evidence="3" id="KW-0805">Transcription regulation</keyword>
<dbReference type="InterPro" id="IPR000524">
    <property type="entry name" value="Tscrpt_reg_HTH_GntR"/>
</dbReference>
<dbReference type="Pfam" id="PF00392">
    <property type="entry name" value="GntR"/>
    <property type="match status" value="1"/>
</dbReference>
<sequence>MSKRMKNAYLAALSLDGDDPAPLHQQLFLKLRDAILEGRLTSGTRLPSSRMLAKDLDVSRNTVLSAFDQLTAEGYMESRVGAGSFVSRQLPDDLLTRMKSGDRPENGPRDIPLSRVARMLLPTASPRLYQGRAFAPGTPELGLFPYEDWARLLARHWRNPKREYLVGNPVGGSKVLREALANHLGQSRAVRCDPEQVIVLSGSQQAIHLVIKAFAEPGDPIWMEEPGYPGTRDAILSSGATPVPVPVDAEGFDLAAARKMSPDARLACISPSHQYPLGQTMSLPRRLDLLQWAKEENRFILEDDYDSEYRYTGRPLSSLQGLDTDNRVLYVGTMSKVMFSGLRVGYLVVPPDLIDVFLAIRRNIDGHSPSVPEAALADFISEGYLSGHIRRMRLLYEQRQKILITLLRDRLGPLVSVEPEASGMHLVVRLDRRIPDKRVEAEAQKHGMMLRALSGFYQNPTPANGLIMGFAGTHEKDMPQLVDKLAVILASLSPKE</sequence>
<keyword evidence="5" id="KW-0804">Transcription</keyword>
<evidence type="ECO:0000256" key="1">
    <source>
        <dbReference type="ARBA" id="ARBA00005384"/>
    </source>
</evidence>
<keyword evidence="4" id="KW-0238">DNA-binding</keyword>
<dbReference type="InterPro" id="IPR015421">
    <property type="entry name" value="PyrdxlP-dep_Trfase_major"/>
</dbReference>
<evidence type="ECO:0000256" key="5">
    <source>
        <dbReference type="ARBA" id="ARBA00023163"/>
    </source>
</evidence>
<dbReference type="SUPFAM" id="SSF46785">
    <property type="entry name" value="Winged helix' DNA-binding domain"/>
    <property type="match status" value="1"/>
</dbReference>
<dbReference type="Pfam" id="PF00155">
    <property type="entry name" value="Aminotran_1_2"/>
    <property type="match status" value="1"/>
</dbReference>
<keyword evidence="8" id="KW-1185">Reference proteome</keyword>